<evidence type="ECO:0000313" key="1">
    <source>
        <dbReference type="EMBL" id="TIA68042.1"/>
    </source>
</evidence>
<dbReference type="EMBL" id="QZBU01000327">
    <property type="protein sequence ID" value="TIA68042.1"/>
    <property type="molecule type" value="Genomic_DNA"/>
</dbReference>
<dbReference type="AlphaFoldDB" id="A0A4T0E2Y3"/>
<comment type="caution">
    <text evidence="1">The sequence shown here is derived from an EMBL/GenBank/DDBJ whole genome shotgun (WGS) entry which is preliminary data.</text>
</comment>
<protein>
    <recommendedName>
        <fullName evidence="3">F-box domain-containing protein</fullName>
    </recommendedName>
</protein>
<evidence type="ECO:0000313" key="2">
    <source>
        <dbReference type="Proteomes" id="UP000304947"/>
    </source>
</evidence>
<reference evidence="1 2" key="1">
    <citation type="submission" date="2018-10" db="EMBL/GenBank/DDBJ databases">
        <title>Fifty Aureobasidium pullulans genomes reveal a recombining polyextremotolerant generalist.</title>
        <authorList>
            <person name="Gostincar C."/>
            <person name="Turk M."/>
            <person name="Zajc J."/>
            <person name="Gunde-Cimerman N."/>
        </authorList>
    </citation>
    <scope>NUCLEOTIDE SEQUENCE [LARGE SCALE GENOMIC DNA]</scope>
    <source>
        <strain evidence="1 2">EXF-3380</strain>
    </source>
</reference>
<accession>A0A4T0E2Y3</accession>
<name>A0A4T0E2Y3_AURPU</name>
<gene>
    <name evidence="1" type="ORF">D6C83_01716</name>
</gene>
<sequence>MLPSTSTSTSATTPAHPQPLCPSRFLLLHIKTMDAHQKIFPFLSLPPELRVMVYKFVFEDQTQLPRSHSLRNVSHLVHDEATPLALRCMIMVVYKSISGDQTVRTCRPVYHVKPIPSNTIISWSEFSNNHTRLAGRIRQFGLLVICNDNPCRIPFTLSLSFGKAANYNFYHLWDLWTEPGPSDDIIMLAVRDFEGMLAAWPLDLRIDSVEGINRVMVESETCARRQLIVWKLH</sequence>
<evidence type="ECO:0008006" key="3">
    <source>
        <dbReference type="Google" id="ProtNLM"/>
    </source>
</evidence>
<proteinExistence type="predicted"/>
<dbReference type="Proteomes" id="UP000304947">
    <property type="component" value="Unassembled WGS sequence"/>
</dbReference>
<organism evidence="1 2">
    <name type="scientific">Aureobasidium pullulans</name>
    <name type="common">Black yeast</name>
    <name type="synonym">Pullularia pullulans</name>
    <dbReference type="NCBI Taxonomy" id="5580"/>
    <lineage>
        <taxon>Eukaryota</taxon>
        <taxon>Fungi</taxon>
        <taxon>Dikarya</taxon>
        <taxon>Ascomycota</taxon>
        <taxon>Pezizomycotina</taxon>
        <taxon>Dothideomycetes</taxon>
        <taxon>Dothideomycetidae</taxon>
        <taxon>Dothideales</taxon>
        <taxon>Saccotheciaceae</taxon>
        <taxon>Aureobasidium</taxon>
    </lineage>
</organism>